<accession>A0A8W8KRC8</accession>
<dbReference type="PANTHER" id="PTHR43763">
    <property type="entry name" value="XAA-PRO AMINOPEPTIDASE 1"/>
    <property type="match status" value="1"/>
</dbReference>
<organism evidence="3 4">
    <name type="scientific">Magallana gigas</name>
    <name type="common">Pacific oyster</name>
    <name type="synonym">Crassostrea gigas</name>
    <dbReference type="NCBI Taxonomy" id="29159"/>
    <lineage>
        <taxon>Eukaryota</taxon>
        <taxon>Metazoa</taxon>
        <taxon>Spiralia</taxon>
        <taxon>Lophotrochozoa</taxon>
        <taxon>Mollusca</taxon>
        <taxon>Bivalvia</taxon>
        <taxon>Autobranchia</taxon>
        <taxon>Pteriomorphia</taxon>
        <taxon>Ostreida</taxon>
        <taxon>Ostreoidea</taxon>
        <taxon>Ostreidae</taxon>
        <taxon>Magallana</taxon>
    </lineage>
</organism>
<evidence type="ECO:0000313" key="4">
    <source>
        <dbReference type="Proteomes" id="UP000005408"/>
    </source>
</evidence>
<feature type="domain" description="Peptidase M24" evidence="1">
    <location>
        <begin position="15"/>
        <end position="83"/>
    </location>
</feature>
<dbReference type="AlphaFoldDB" id="A0A8W8KRC8"/>
<evidence type="ECO:0000259" key="2">
    <source>
        <dbReference type="Pfam" id="PF16188"/>
    </source>
</evidence>
<feature type="domain" description="Peptidase M24 C-terminal" evidence="2">
    <location>
        <begin position="96"/>
        <end position="143"/>
    </location>
</feature>
<evidence type="ECO:0000313" key="3">
    <source>
        <dbReference type="EnsemblMetazoa" id="G24967.1:cds"/>
    </source>
</evidence>
<proteinExistence type="predicted"/>
<dbReference type="Pfam" id="PF00557">
    <property type="entry name" value="Peptidase_M24"/>
    <property type="match status" value="1"/>
</dbReference>
<evidence type="ECO:0000259" key="1">
    <source>
        <dbReference type="Pfam" id="PF00557"/>
    </source>
</evidence>
<dbReference type="InterPro" id="IPR050422">
    <property type="entry name" value="X-Pro_aminopeptidase_P"/>
</dbReference>
<dbReference type="Pfam" id="PF16188">
    <property type="entry name" value="Peptidase_M24_C"/>
    <property type="match status" value="1"/>
</dbReference>
<reference evidence="3" key="1">
    <citation type="submission" date="2022-08" db="UniProtKB">
        <authorList>
            <consortium name="EnsemblMetazoa"/>
        </authorList>
    </citation>
    <scope>IDENTIFICATION</scope>
    <source>
        <strain evidence="3">05x7-T-G4-1.051#20</strain>
    </source>
</reference>
<name>A0A8W8KRC8_MAGGI</name>
<dbReference type="PANTHER" id="PTHR43763:SF6">
    <property type="entry name" value="XAA-PRO AMINOPEPTIDASE 1"/>
    <property type="match status" value="1"/>
</dbReference>
<dbReference type="InterPro" id="IPR036005">
    <property type="entry name" value="Creatinase/aminopeptidase-like"/>
</dbReference>
<dbReference type="EnsemblMetazoa" id="G24967.1">
    <property type="protein sequence ID" value="G24967.1:cds"/>
    <property type="gene ID" value="G24967"/>
</dbReference>
<dbReference type="InterPro" id="IPR032416">
    <property type="entry name" value="Peptidase_M24_C"/>
</dbReference>
<keyword evidence="4" id="KW-1185">Reference proteome</keyword>
<dbReference type="SUPFAM" id="SSF55920">
    <property type="entry name" value="Creatinase/aminopeptidase"/>
    <property type="match status" value="1"/>
</dbReference>
<dbReference type="InterPro" id="IPR000994">
    <property type="entry name" value="Pept_M24"/>
</dbReference>
<protein>
    <recommendedName>
        <fullName evidence="5">Xaa-Pro aminopeptidase 1</fullName>
    </recommendedName>
</protein>
<dbReference type="Gene3D" id="3.90.230.10">
    <property type="entry name" value="Creatinase/methionine aminopeptidase superfamily"/>
    <property type="match status" value="2"/>
</dbReference>
<sequence length="170" mass="19592">MWCVKMKMKFLLFRKKELFYTGPSGISLIGIGPAAEVMVPKITDDIITENGVFLCDMGSQYMDGTTDIAQSFVYGPPTERQKRTRCVRQDNCNKPCYAFEQLVYIPYESKLIKPEMLTKSQVSWLKDYYKMVEKLVIPELNARNDTRAIKVLSSISETQKIICLKLLIIR</sequence>
<evidence type="ECO:0008006" key="5">
    <source>
        <dbReference type="Google" id="ProtNLM"/>
    </source>
</evidence>
<dbReference type="Proteomes" id="UP000005408">
    <property type="component" value="Unassembled WGS sequence"/>
</dbReference>